<comment type="similarity">
    <text evidence="2 10">Belongs to the GSP K family.</text>
</comment>
<dbReference type="Proteomes" id="UP000613768">
    <property type="component" value="Unassembled WGS sequence"/>
</dbReference>
<evidence type="ECO:0000256" key="4">
    <source>
        <dbReference type="ARBA" id="ARBA00022475"/>
    </source>
</evidence>
<proteinExistence type="inferred from homology"/>
<evidence type="ECO:0000256" key="9">
    <source>
        <dbReference type="ARBA" id="ARBA00023136"/>
    </source>
</evidence>
<dbReference type="InterPro" id="IPR049031">
    <property type="entry name" value="T2SSK_SAM-like_1st"/>
</dbReference>
<comment type="caution">
    <text evidence="12">The sequence shown here is derived from an EMBL/GenBank/DDBJ whole genome shotgun (WGS) entry which is preliminary data.</text>
</comment>
<evidence type="ECO:0000256" key="2">
    <source>
        <dbReference type="ARBA" id="ARBA00007246"/>
    </source>
</evidence>
<keyword evidence="7" id="KW-0653">Protein transport</keyword>
<dbReference type="InterPro" id="IPR005628">
    <property type="entry name" value="GspK"/>
</dbReference>
<dbReference type="PIRSF" id="PIRSF002786">
    <property type="entry name" value="XcpX"/>
    <property type="match status" value="1"/>
</dbReference>
<evidence type="ECO:0000256" key="6">
    <source>
        <dbReference type="ARBA" id="ARBA00022692"/>
    </source>
</evidence>
<dbReference type="GO" id="GO:0009306">
    <property type="term" value="P:protein secretion"/>
    <property type="evidence" value="ECO:0007669"/>
    <property type="project" value="InterPro"/>
</dbReference>
<reference evidence="12 13" key="1">
    <citation type="submission" date="2020-09" db="EMBL/GenBank/DDBJ databases">
        <title>Pseudoxanthomonas sp. CAU 1598 isolated from sand of Yaerae Beach.</title>
        <authorList>
            <person name="Kim W."/>
        </authorList>
    </citation>
    <scope>NUCLEOTIDE SEQUENCE [LARGE SCALE GENOMIC DNA]</scope>
    <source>
        <strain evidence="12 13">CAU 1598</strain>
    </source>
</reference>
<dbReference type="Gene3D" id="1.10.40.60">
    <property type="entry name" value="EpsJ-like"/>
    <property type="match status" value="1"/>
</dbReference>
<gene>
    <name evidence="12" type="ORF">IFO71_11940</name>
</gene>
<evidence type="ECO:0000256" key="3">
    <source>
        <dbReference type="ARBA" id="ARBA00022448"/>
    </source>
</evidence>
<evidence type="ECO:0000256" key="7">
    <source>
        <dbReference type="ARBA" id="ARBA00022927"/>
    </source>
</evidence>
<keyword evidence="9 10" id="KW-0472">Membrane</keyword>
<keyword evidence="4 10" id="KW-1003">Cell membrane</keyword>
<accession>A0AAW3ZMQ7</accession>
<evidence type="ECO:0000256" key="10">
    <source>
        <dbReference type="PIRNR" id="PIRNR002786"/>
    </source>
</evidence>
<dbReference type="InterPro" id="IPR038072">
    <property type="entry name" value="GspK_central_sf"/>
</dbReference>
<evidence type="ECO:0000259" key="11">
    <source>
        <dbReference type="Pfam" id="PF21687"/>
    </source>
</evidence>
<name>A0AAW3ZMQ7_9GAMM</name>
<protein>
    <recommendedName>
        <fullName evidence="10">Type II secretion system protein K</fullName>
    </recommendedName>
</protein>
<dbReference type="AlphaFoldDB" id="A0AAW3ZMQ7"/>
<evidence type="ECO:0000256" key="5">
    <source>
        <dbReference type="ARBA" id="ARBA00022519"/>
    </source>
</evidence>
<evidence type="ECO:0000256" key="8">
    <source>
        <dbReference type="ARBA" id="ARBA00022989"/>
    </source>
</evidence>
<keyword evidence="6" id="KW-0812">Transmembrane</keyword>
<keyword evidence="3 10" id="KW-0813">Transport</keyword>
<dbReference type="EMBL" id="JACYTR010000023">
    <property type="protein sequence ID" value="MBD8526449.1"/>
    <property type="molecule type" value="Genomic_DNA"/>
</dbReference>
<keyword evidence="8" id="KW-1133">Transmembrane helix</keyword>
<sequence>MSRQSGIALLIVMWLLALLAIVLGAFTVLARSERMQARHLFEGTKAHYAAEAGIHRAVMALAVPDPLQRWIPDGRAYQFQFEGAEVEIEIHDESGKIDLNAVDPAFFSRFLQGMGVDMVEADELAAAVADWRDTDDLLTPGGAEDDDYEALGLSYGAKDAPFDLISELQQVRGVSYDLYSRLAPHLTLYSGLSQPNAAFAPAAVLGALPGMDPNQAAFTVDTRRQYDPNSGLPPLTLTDGTPLVVAAGSGTYNVRSRARLNNGAWAELDAVVRLGGAPSSGLAFTALRWQDGTQL</sequence>
<keyword evidence="5 10" id="KW-0997">Cell inner membrane</keyword>
<evidence type="ECO:0000313" key="12">
    <source>
        <dbReference type="EMBL" id="MBD8526449.1"/>
    </source>
</evidence>
<dbReference type="GO" id="GO:0005886">
    <property type="term" value="C:plasma membrane"/>
    <property type="evidence" value="ECO:0007669"/>
    <property type="project" value="UniProtKB-SubCell"/>
</dbReference>
<evidence type="ECO:0000256" key="1">
    <source>
        <dbReference type="ARBA" id="ARBA00004533"/>
    </source>
</evidence>
<feature type="domain" description="T2SS protein K first SAM-like" evidence="11">
    <location>
        <begin position="104"/>
        <end position="189"/>
    </location>
</feature>
<keyword evidence="13" id="KW-1185">Reference proteome</keyword>
<organism evidence="12 13">
    <name type="scientific">Pseudomarimonas arenosa</name>
    <dbReference type="NCBI Taxonomy" id="2774145"/>
    <lineage>
        <taxon>Bacteria</taxon>
        <taxon>Pseudomonadati</taxon>
        <taxon>Pseudomonadota</taxon>
        <taxon>Gammaproteobacteria</taxon>
        <taxon>Lysobacterales</taxon>
        <taxon>Lysobacteraceae</taxon>
        <taxon>Pseudomarimonas</taxon>
    </lineage>
</organism>
<comment type="subcellular location">
    <subcellularLocation>
        <location evidence="1 10">Cell inner membrane</location>
    </subcellularLocation>
</comment>
<dbReference type="Pfam" id="PF21687">
    <property type="entry name" value="T2SSK_1st"/>
    <property type="match status" value="1"/>
</dbReference>
<evidence type="ECO:0000313" key="13">
    <source>
        <dbReference type="Proteomes" id="UP000613768"/>
    </source>
</evidence>
<dbReference type="PANTHER" id="PTHR38831:SF2">
    <property type="entry name" value="TYPE II SECRETION SYSTEM PROTEIN K"/>
    <property type="match status" value="1"/>
</dbReference>
<dbReference type="SUPFAM" id="SSF158544">
    <property type="entry name" value="GspK insert domain-like"/>
    <property type="match status" value="1"/>
</dbReference>
<dbReference type="PANTHER" id="PTHR38831">
    <property type="entry name" value="TYPE II SECRETION SYSTEM PROTEIN K"/>
    <property type="match status" value="1"/>
</dbReference>
<dbReference type="RefSeq" id="WP_192029871.1">
    <property type="nucleotide sequence ID" value="NZ_JACYTR010000023.1"/>
</dbReference>